<dbReference type="InterPro" id="IPR045633">
    <property type="entry name" value="DUF6414"/>
</dbReference>
<dbReference type="Proteomes" id="UP001589568">
    <property type="component" value="Unassembled WGS sequence"/>
</dbReference>
<evidence type="ECO:0000313" key="2">
    <source>
        <dbReference type="Proteomes" id="UP001589568"/>
    </source>
</evidence>
<dbReference type="Pfam" id="PF19952">
    <property type="entry name" value="DUF6414"/>
    <property type="match status" value="1"/>
</dbReference>
<evidence type="ECO:0000313" key="1">
    <source>
        <dbReference type="EMBL" id="MFB9470564.1"/>
    </source>
</evidence>
<reference evidence="1 2" key="1">
    <citation type="submission" date="2024-09" db="EMBL/GenBank/DDBJ databases">
        <authorList>
            <person name="Sun Q."/>
            <person name="Mori K."/>
        </authorList>
    </citation>
    <scope>NUCLEOTIDE SEQUENCE [LARGE SCALE GENOMIC DNA]</scope>
    <source>
        <strain evidence="1 2">JCM 3324</strain>
    </source>
</reference>
<name>A0ABV5NJU4_9ACTN</name>
<proteinExistence type="predicted"/>
<sequence>MGFRNPLYLDLQLLKNLADYHGIDVPIQKEVVRKVAEDKTSGIGLDKAIQLKRDVNKTAEVTETYSTEIRPVRLVNDVIDYLIDNGDLTDLTSSPKDPVSRRSLIEIEGQISQSPATLIGSFVQRFMPILVAQAAQGSSNYTLTSAQSAEIFLTPQQVGDSPIVFDLEALSDDERRYVLICDPSGLHGASIDDLDGELTVFGIVDRLISEQSSMSLDRYLLPGMNRALRRALSKDPVENLVRKFAELPGQDIDADSLTVIGPAVVIKPVAMY</sequence>
<accession>A0ABV5NJU4</accession>
<dbReference type="RefSeq" id="WP_379483220.1">
    <property type="nucleotide sequence ID" value="NZ_JBHMCF010000011.1"/>
</dbReference>
<keyword evidence="2" id="KW-1185">Reference proteome</keyword>
<gene>
    <name evidence="1" type="ORF">ACFFR3_13670</name>
</gene>
<comment type="caution">
    <text evidence="1">The sequence shown here is derived from an EMBL/GenBank/DDBJ whole genome shotgun (WGS) entry which is preliminary data.</text>
</comment>
<organism evidence="1 2">
    <name type="scientific">Nonomuraea salmonea</name>
    <dbReference type="NCBI Taxonomy" id="46181"/>
    <lineage>
        <taxon>Bacteria</taxon>
        <taxon>Bacillati</taxon>
        <taxon>Actinomycetota</taxon>
        <taxon>Actinomycetes</taxon>
        <taxon>Streptosporangiales</taxon>
        <taxon>Streptosporangiaceae</taxon>
        <taxon>Nonomuraea</taxon>
    </lineage>
</organism>
<protein>
    <submittedName>
        <fullName evidence="1">Uncharacterized protein</fullName>
    </submittedName>
</protein>
<dbReference type="EMBL" id="JBHMCF010000011">
    <property type="protein sequence ID" value="MFB9470564.1"/>
    <property type="molecule type" value="Genomic_DNA"/>
</dbReference>